<dbReference type="Pfam" id="PF04935">
    <property type="entry name" value="SURF6"/>
    <property type="match status" value="1"/>
</dbReference>
<evidence type="ECO:0000313" key="7">
    <source>
        <dbReference type="EMBL" id="TIB76052.1"/>
    </source>
</evidence>
<dbReference type="OMA" id="RIETTQK"/>
<dbReference type="Proteomes" id="UP000310685">
    <property type="component" value="Unassembled WGS sequence"/>
</dbReference>
<evidence type="ECO:0000313" key="10">
    <source>
        <dbReference type="EMBL" id="TIC63158.1"/>
    </source>
</evidence>
<evidence type="ECO:0000313" key="14">
    <source>
        <dbReference type="Proteomes" id="UP000310708"/>
    </source>
</evidence>
<comment type="caution">
    <text evidence="8">The sequence shown here is derived from an EMBL/GenBank/DDBJ whole genome shotgun (WGS) entry which is preliminary data.</text>
</comment>
<evidence type="ECO:0008006" key="15">
    <source>
        <dbReference type="Google" id="ProtNLM"/>
    </source>
</evidence>
<feature type="region of interest" description="Disordered" evidence="4">
    <location>
        <begin position="214"/>
        <end position="328"/>
    </location>
</feature>
<evidence type="ECO:0000313" key="13">
    <source>
        <dbReference type="Proteomes" id="UP000310685"/>
    </source>
</evidence>
<evidence type="ECO:0000313" key="8">
    <source>
        <dbReference type="EMBL" id="TIC25623.1"/>
    </source>
</evidence>
<dbReference type="GO" id="GO:0005730">
    <property type="term" value="C:nucleolus"/>
    <property type="evidence" value="ECO:0007669"/>
    <property type="project" value="TreeGrafter"/>
</dbReference>
<evidence type="ECO:0000313" key="12">
    <source>
        <dbReference type="Proteomes" id="UP000309601"/>
    </source>
</evidence>
<dbReference type="Proteomes" id="UP000309601">
    <property type="component" value="Unassembled WGS sequence"/>
</dbReference>
<feature type="domain" description="Ribosomal RNA-processing protein 14 N-terminal" evidence="6">
    <location>
        <begin position="4"/>
        <end position="60"/>
    </location>
</feature>
<comment type="similarity">
    <text evidence="2">Belongs to the SURF6 family.</text>
</comment>
<dbReference type="EMBL" id="SPRW01000053">
    <property type="protein sequence ID" value="TIC61997.1"/>
    <property type="molecule type" value="Genomic_DNA"/>
</dbReference>
<dbReference type="Proteomes" id="UP000305647">
    <property type="component" value="Unassembled WGS sequence"/>
</dbReference>
<dbReference type="InterPro" id="IPR007019">
    <property type="entry name" value="SURF6"/>
</dbReference>
<feature type="compositionally biased region" description="Low complexity" evidence="4">
    <location>
        <begin position="83"/>
        <end position="95"/>
    </location>
</feature>
<dbReference type="EMBL" id="SPRC01000052">
    <property type="protein sequence ID" value="TIB76052.1"/>
    <property type="molecule type" value="Genomic_DNA"/>
</dbReference>
<feature type="region of interest" description="Disordered" evidence="4">
    <location>
        <begin position="61"/>
        <end position="108"/>
    </location>
</feature>
<dbReference type="GO" id="GO:0003723">
    <property type="term" value="F:RNA binding"/>
    <property type="evidence" value="ECO:0007669"/>
    <property type="project" value="TreeGrafter"/>
</dbReference>
<dbReference type="PANTHER" id="PTHR14369:SF0">
    <property type="entry name" value="SURFEIT LOCUS PROTEIN 6"/>
    <property type="match status" value="1"/>
</dbReference>
<dbReference type="AlphaFoldDB" id="A0A4T0U5L1"/>
<feature type="compositionally biased region" description="Basic and acidic residues" evidence="4">
    <location>
        <begin position="152"/>
        <end position="165"/>
    </location>
</feature>
<evidence type="ECO:0000256" key="3">
    <source>
        <dbReference type="ARBA" id="ARBA00023242"/>
    </source>
</evidence>
<dbReference type="InterPro" id="IPR029188">
    <property type="entry name" value="Rrp14_N"/>
</dbReference>
<dbReference type="Pfam" id="PF15459">
    <property type="entry name" value="RRP14"/>
    <property type="match status" value="1"/>
</dbReference>
<evidence type="ECO:0000259" key="6">
    <source>
        <dbReference type="Pfam" id="PF15459"/>
    </source>
</evidence>
<dbReference type="GO" id="GO:0003677">
    <property type="term" value="F:DNA binding"/>
    <property type="evidence" value="ECO:0007669"/>
    <property type="project" value="TreeGrafter"/>
</dbReference>
<evidence type="ECO:0000256" key="1">
    <source>
        <dbReference type="ARBA" id="ARBA00004123"/>
    </source>
</evidence>
<sequence length="328" mass="37165">MADLSEINNNFLELLSFIPENLYSHKEINLDEKYFKKSSNASKLQLKLNKQKSLREKLDPVVNGDAESDNLDTNASNIDDDGQSLQDLADSDSSSIQPMPSAGEHNKLKDKLHTRLLHMQRKRHGINPLDNTKDALLQSRRHQSINQPKKKVQLDKKPLYLDNKGKSTQSTSTEDKQQDSSLQFSHLQKINEIKQQKKQPSDPKQALQQLQAKKLKNKEKQSADNDNEDDNSDLWKSASAKASGIKVNDDEARLKKQIKRKDKVKAKSSKDWSERKKNLEKSMATAQKKKADNVANRKSKNKSAGPSKSKKRAGFEGKISNSKKPTKK</sequence>
<evidence type="ECO:0000259" key="5">
    <source>
        <dbReference type="Pfam" id="PF04935"/>
    </source>
</evidence>
<name>A0A4T0U5L1_9BASI</name>
<dbReference type="InterPro" id="IPR029190">
    <property type="entry name" value="Rrp14/SURF6_C"/>
</dbReference>
<feature type="region of interest" description="Disordered" evidence="4">
    <location>
        <begin position="140"/>
        <end position="182"/>
    </location>
</feature>
<dbReference type="Proteomes" id="UP000310708">
    <property type="component" value="Unassembled WGS sequence"/>
</dbReference>
<evidence type="ECO:0000313" key="9">
    <source>
        <dbReference type="EMBL" id="TIC61997.1"/>
    </source>
</evidence>
<gene>
    <name evidence="10" type="ORF">E3Q01_03528</name>
    <name evidence="9" type="ORF">E3Q02_03709</name>
    <name evidence="8" type="ORF">E3Q10_03686</name>
    <name evidence="7" type="ORF">E3Q22_03721</name>
</gene>
<dbReference type="EMBL" id="SPRO01000055">
    <property type="protein sequence ID" value="TIC25623.1"/>
    <property type="molecule type" value="Genomic_DNA"/>
</dbReference>
<dbReference type="GO" id="GO:0042274">
    <property type="term" value="P:ribosomal small subunit biogenesis"/>
    <property type="evidence" value="ECO:0007669"/>
    <property type="project" value="TreeGrafter"/>
</dbReference>
<feature type="compositionally biased region" description="Basic and acidic residues" evidence="4">
    <location>
        <begin position="268"/>
        <end position="280"/>
    </location>
</feature>
<feature type="compositionally biased region" description="Basic residues" evidence="4">
    <location>
        <begin position="140"/>
        <end position="151"/>
    </location>
</feature>
<evidence type="ECO:0000256" key="4">
    <source>
        <dbReference type="SAM" id="MobiDB-lite"/>
    </source>
</evidence>
<comment type="subcellular location">
    <subcellularLocation>
        <location evidence="1">Nucleus</location>
    </subcellularLocation>
</comment>
<evidence type="ECO:0000256" key="2">
    <source>
        <dbReference type="ARBA" id="ARBA00005904"/>
    </source>
</evidence>
<proteinExistence type="inferred from homology"/>
<feature type="compositionally biased region" description="Basic residues" evidence="4">
    <location>
        <begin position="255"/>
        <end position="267"/>
    </location>
</feature>
<dbReference type="PANTHER" id="PTHR14369">
    <property type="entry name" value="SURFEIT LOCUS PROTEIN 6"/>
    <property type="match status" value="1"/>
</dbReference>
<evidence type="ECO:0000313" key="11">
    <source>
        <dbReference type="Proteomes" id="UP000305647"/>
    </source>
</evidence>
<keyword evidence="3" id="KW-0539">Nucleus</keyword>
<reference evidence="11 12" key="1">
    <citation type="submission" date="2019-03" db="EMBL/GenBank/DDBJ databases">
        <title>Sequencing 25 genomes of Wallemia mellicola.</title>
        <authorList>
            <person name="Gostincar C."/>
        </authorList>
    </citation>
    <scope>NUCLEOTIDE SEQUENCE [LARGE SCALE GENOMIC DNA]</scope>
    <source>
        <strain evidence="9 12">EXF-1274</strain>
        <strain evidence="7 13">EXF-6152</strain>
        <strain evidence="10 14">EXF-757</strain>
        <strain evidence="8 11">EXF-8738</strain>
    </source>
</reference>
<dbReference type="EMBL" id="SPRX01000053">
    <property type="protein sequence ID" value="TIC63158.1"/>
    <property type="molecule type" value="Genomic_DNA"/>
</dbReference>
<organism evidence="8 11">
    <name type="scientific">Wallemia mellicola</name>
    <dbReference type="NCBI Taxonomy" id="1708541"/>
    <lineage>
        <taxon>Eukaryota</taxon>
        <taxon>Fungi</taxon>
        <taxon>Dikarya</taxon>
        <taxon>Basidiomycota</taxon>
        <taxon>Wallemiomycotina</taxon>
        <taxon>Wallemiomycetes</taxon>
        <taxon>Wallemiales</taxon>
        <taxon>Wallemiaceae</taxon>
        <taxon>Wallemia</taxon>
    </lineage>
</organism>
<feature type="domain" description="Ribosomal RNA-processing protein 14/surfeit locus protein 6 C-terminal" evidence="5">
    <location>
        <begin position="147"/>
        <end position="303"/>
    </location>
</feature>
<accession>A0A4T0U5L1</accession>
<feature type="compositionally biased region" description="Polar residues" evidence="4">
    <location>
        <begin position="319"/>
        <end position="328"/>
    </location>
</feature>
<protein>
    <recommendedName>
        <fullName evidence="15">SURF6-domain-containing protein</fullName>
    </recommendedName>
</protein>
<dbReference type="GO" id="GO:0042273">
    <property type="term" value="P:ribosomal large subunit biogenesis"/>
    <property type="evidence" value="ECO:0007669"/>
    <property type="project" value="TreeGrafter"/>
</dbReference>